<evidence type="ECO:0000313" key="3">
    <source>
        <dbReference type="EMBL" id="MRI66219.1"/>
    </source>
</evidence>
<keyword evidence="4" id="KW-1185">Reference proteome</keyword>
<evidence type="ECO:0000259" key="2">
    <source>
        <dbReference type="Pfam" id="PF01051"/>
    </source>
</evidence>
<comment type="caution">
    <text evidence="3">The sequence shown here is derived from an EMBL/GenBank/DDBJ whole genome shotgun (WGS) entry which is preliminary data.</text>
</comment>
<sequence length="52" mass="6233">MKFKFPPELKPYLLQLKQAFTSYRLSNILSLRSSYSTIFLKLFDRIKGVNKY</sequence>
<evidence type="ECO:0000256" key="1">
    <source>
        <dbReference type="ARBA" id="ARBA00038283"/>
    </source>
</evidence>
<gene>
    <name evidence="3" type="ORF">GH885_07645</name>
</gene>
<dbReference type="InterPro" id="IPR036388">
    <property type="entry name" value="WH-like_DNA-bd_sf"/>
</dbReference>
<feature type="domain" description="Initiator Rep protein WH1" evidence="2">
    <location>
        <begin position="2"/>
        <end position="42"/>
    </location>
</feature>
<reference evidence="3 4" key="1">
    <citation type="submission" date="2019-10" db="EMBL/GenBank/DDBJ databases">
        <title>Gracilibacillus salitolerans sp. nov., a moderate halophile isolated from a saline soil in northwest China.</title>
        <authorList>
            <person name="Gan L."/>
        </authorList>
    </citation>
    <scope>NUCLEOTIDE SEQUENCE [LARGE SCALE GENOMIC DNA]</scope>
    <source>
        <strain evidence="3 4">TP2-8</strain>
    </source>
</reference>
<protein>
    <submittedName>
        <fullName evidence="3">RepB family plasmid replication initiator protein</fullName>
    </submittedName>
</protein>
<dbReference type="Pfam" id="PF01051">
    <property type="entry name" value="Rep3_N"/>
    <property type="match status" value="1"/>
</dbReference>
<dbReference type="InterPro" id="IPR000525">
    <property type="entry name" value="Initiator_Rep_WH1"/>
</dbReference>
<comment type="similarity">
    <text evidence="1">Belongs to the initiator RepB protein family.</text>
</comment>
<dbReference type="EMBL" id="WJEE01000012">
    <property type="protein sequence ID" value="MRI66219.1"/>
    <property type="molecule type" value="Genomic_DNA"/>
</dbReference>
<dbReference type="Gene3D" id="1.10.10.10">
    <property type="entry name" value="Winged helix-like DNA-binding domain superfamily/Winged helix DNA-binding domain"/>
    <property type="match status" value="1"/>
</dbReference>
<dbReference type="Proteomes" id="UP000435187">
    <property type="component" value="Unassembled WGS sequence"/>
</dbReference>
<dbReference type="GO" id="GO:0003887">
    <property type="term" value="F:DNA-directed DNA polymerase activity"/>
    <property type="evidence" value="ECO:0007669"/>
    <property type="project" value="InterPro"/>
</dbReference>
<evidence type="ECO:0000313" key="4">
    <source>
        <dbReference type="Proteomes" id="UP000435187"/>
    </source>
</evidence>
<dbReference type="AlphaFoldDB" id="A0A6N7R1G6"/>
<proteinExistence type="inferred from homology"/>
<dbReference type="GO" id="GO:0006270">
    <property type="term" value="P:DNA replication initiation"/>
    <property type="evidence" value="ECO:0007669"/>
    <property type="project" value="InterPro"/>
</dbReference>
<accession>A0A6N7R1G6</accession>
<name>A0A6N7R1G6_9BACI</name>
<organism evidence="3 4">
    <name type="scientific">Gracilibacillus thailandensis</name>
    <dbReference type="NCBI Taxonomy" id="563735"/>
    <lineage>
        <taxon>Bacteria</taxon>
        <taxon>Bacillati</taxon>
        <taxon>Bacillota</taxon>
        <taxon>Bacilli</taxon>
        <taxon>Bacillales</taxon>
        <taxon>Bacillaceae</taxon>
        <taxon>Gracilibacillus</taxon>
    </lineage>
</organism>